<comment type="catalytic activity">
    <reaction evidence="6">
        <text>pyridoxamine 5'-phosphate + O2 + H2O = pyridoxal 5'-phosphate + H2O2 + NH4(+)</text>
        <dbReference type="Rhea" id="RHEA:15817"/>
        <dbReference type="ChEBI" id="CHEBI:15377"/>
        <dbReference type="ChEBI" id="CHEBI:15379"/>
        <dbReference type="ChEBI" id="CHEBI:16240"/>
        <dbReference type="ChEBI" id="CHEBI:28938"/>
        <dbReference type="ChEBI" id="CHEBI:58451"/>
        <dbReference type="ChEBI" id="CHEBI:597326"/>
        <dbReference type="EC" id="1.4.3.5"/>
    </reaction>
</comment>
<dbReference type="Gene3D" id="2.30.110.10">
    <property type="entry name" value="Electron Transport, Fmn-binding Protein, Chain A"/>
    <property type="match status" value="1"/>
</dbReference>
<dbReference type="InterPro" id="IPR012349">
    <property type="entry name" value="Split_barrel_FMN-bd"/>
</dbReference>
<organism evidence="10 11">
    <name type="scientific">Pelagibacterium luteolum</name>
    <dbReference type="NCBI Taxonomy" id="440168"/>
    <lineage>
        <taxon>Bacteria</taxon>
        <taxon>Pseudomonadati</taxon>
        <taxon>Pseudomonadota</taxon>
        <taxon>Alphaproteobacteria</taxon>
        <taxon>Hyphomicrobiales</taxon>
        <taxon>Devosiaceae</taxon>
        <taxon>Pelagibacterium</taxon>
    </lineage>
</organism>
<keyword evidence="11" id="KW-1185">Reference proteome</keyword>
<dbReference type="Pfam" id="PF01243">
    <property type="entry name" value="PNPOx_N"/>
    <property type="match status" value="1"/>
</dbReference>
<dbReference type="NCBIfam" id="TIGR00558">
    <property type="entry name" value="pdxH"/>
    <property type="match status" value="1"/>
</dbReference>
<dbReference type="OrthoDB" id="9780392at2"/>
<dbReference type="EC" id="1.4.3.5" evidence="6"/>
<feature type="binding site" evidence="6 7">
    <location>
        <position position="103"/>
    </location>
    <ligand>
        <name>FMN</name>
        <dbReference type="ChEBI" id="CHEBI:58210"/>
    </ligand>
</feature>
<evidence type="ECO:0000256" key="2">
    <source>
        <dbReference type="ARBA" id="ARBA00022630"/>
    </source>
</evidence>
<dbReference type="UniPathway" id="UPA01068">
    <property type="reaction ID" value="UER00304"/>
</dbReference>
<evidence type="ECO:0000256" key="5">
    <source>
        <dbReference type="ARBA" id="ARBA00023096"/>
    </source>
</evidence>
<evidence type="ECO:0000259" key="8">
    <source>
        <dbReference type="Pfam" id="PF01243"/>
    </source>
</evidence>
<dbReference type="PANTHER" id="PTHR10851:SF0">
    <property type="entry name" value="PYRIDOXINE-5'-PHOSPHATE OXIDASE"/>
    <property type="match status" value="1"/>
</dbReference>
<evidence type="ECO:0000313" key="11">
    <source>
        <dbReference type="Proteomes" id="UP000199495"/>
    </source>
</evidence>
<feature type="binding site" evidence="6 7">
    <location>
        <position position="81"/>
    </location>
    <ligand>
        <name>FMN</name>
        <dbReference type="ChEBI" id="CHEBI:58210"/>
    </ligand>
</feature>
<gene>
    <name evidence="6" type="primary">pdxH</name>
    <name evidence="10" type="ORF">SAMN04487974_102347</name>
</gene>
<feature type="binding site" evidence="6">
    <location>
        <position position="129"/>
    </location>
    <ligand>
        <name>substrate</name>
    </ligand>
</feature>
<evidence type="ECO:0000256" key="4">
    <source>
        <dbReference type="ARBA" id="ARBA00023002"/>
    </source>
</evidence>
<evidence type="ECO:0000313" key="10">
    <source>
        <dbReference type="EMBL" id="SDG38871.1"/>
    </source>
</evidence>
<feature type="domain" description="Pyridoxamine 5'-phosphate oxidase N-terminal" evidence="8">
    <location>
        <begin position="33"/>
        <end position="156"/>
    </location>
</feature>
<feature type="binding site" evidence="6">
    <location>
        <begin position="188"/>
        <end position="190"/>
    </location>
    <ligand>
        <name>substrate</name>
    </ligand>
</feature>
<dbReference type="Proteomes" id="UP000199495">
    <property type="component" value="Unassembled WGS sequence"/>
</dbReference>
<feature type="domain" description="Pyridoxine 5'-phosphate oxidase dimerisation C-terminal" evidence="9">
    <location>
        <begin position="169"/>
        <end position="211"/>
    </location>
</feature>
<feature type="binding site" evidence="6 7">
    <location>
        <position position="192"/>
    </location>
    <ligand>
        <name>FMN</name>
        <dbReference type="ChEBI" id="CHEBI:58210"/>
    </ligand>
</feature>
<feature type="binding site" evidence="6">
    <location>
        <position position="125"/>
    </location>
    <ligand>
        <name>substrate</name>
    </ligand>
</feature>
<sequence length="211" mass="24000">MSAETASLTDLLFDDAFTGPIDPMELFPLWLEEARASEPNDPNAMAVASVDDDGLPDLRMVLLNGFSPEGFVFFTNFESAKGRELIAHPKAALLFHWKSLRRQIRIRGTVDTVTEAEADAYFSTRPTQSRLGAHASDQSRPLDSRKTLVDRVEVLREKLGENIPRPHHWSGFRVQPLQIEFWKDGAFRLHDRVLFTRPALDSDWSRTRLNP</sequence>
<dbReference type="RefSeq" id="WP_090593207.1">
    <property type="nucleotide sequence ID" value="NZ_FNCS01000002.1"/>
</dbReference>
<feature type="binding site" evidence="6">
    <location>
        <position position="121"/>
    </location>
    <ligand>
        <name>substrate</name>
    </ligand>
</feature>
<dbReference type="GO" id="GO:0008615">
    <property type="term" value="P:pyridoxine biosynthetic process"/>
    <property type="evidence" value="ECO:0007669"/>
    <property type="project" value="UniProtKB-UniRule"/>
</dbReference>
<dbReference type="InterPro" id="IPR000659">
    <property type="entry name" value="Pyridox_Oxase"/>
</dbReference>
<keyword evidence="5 6" id="KW-0664">Pyridoxine biosynthesis</keyword>
<comment type="cofactor">
    <cofactor evidence="6 7">
        <name>FMN</name>
        <dbReference type="ChEBI" id="CHEBI:58210"/>
    </cofactor>
    <text evidence="6 7">Binds 1 FMN per subunit.</text>
</comment>
<dbReference type="PIRSF" id="PIRSF000190">
    <property type="entry name" value="Pyd_amn-ph_oxd"/>
    <property type="match status" value="1"/>
</dbReference>
<comment type="caution">
    <text evidence="6">Lacks conserved residue(s) required for the propagation of feature annotation.</text>
</comment>
<keyword evidence="3 6" id="KW-0288">FMN</keyword>
<dbReference type="GO" id="GO:0010181">
    <property type="term" value="F:FMN binding"/>
    <property type="evidence" value="ECO:0007669"/>
    <property type="project" value="UniProtKB-UniRule"/>
</dbReference>
<comment type="pathway">
    <text evidence="6">Cofactor metabolism; pyridoxal 5'-phosphate salvage; pyridoxal 5'-phosphate from pyridoxine 5'-phosphate: step 1/1.</text>
</comment>
<proteinExistence type="inferred from homology"/>
<evidence type="ECO:0000256" key="3">
    <source>
        <dbReference type="ARBA" id="ARBA00022643"/>
    </source>
</evidence>
<dbReference type="Pfam" id="PF10590">
    <property type="entry name" value="PNP_phzG_C"/>
    <property type="match status" value="1"/>
</dbReference>
<feature type="binding site" evidence="6 7">
    <location>
        <begin position="74"/>
        <end position="75"/>
    </location>
    <ligand>
        <name>FMN</name>
        <dbReference type="ChEBI" id="CHEBI:58210"/>
    </ligand>
</feature>
<protein>
    <recommendedName>
        <fullName evidence="6">Pyridoxine/pyridoxamine 5'-phosphate oxidase</fullName>
        <ecNumber evidence="6">1.4.3.5</ecNumber>
    </recommendedName>
    <alternativeName>
        <fullName evidence="6">PNP/PMP oxidase</fullName>
        <shortName evidence="6">PNPOx</shortName>
    </alternativeName>
    <alternativeName>
        <fullName evidence="6">Pyridoxal 5'-phosphate synthase</fullName>
    </alternativeName>
</protein>
<accession>A0A1G7TUN0</accession>
<feature type="binding site" evidence="6 7">
    <location>
        <begin position="138"/>
        <end position="139"/>
    </location>
    <ligand>
        <name>FMN</name>
        <dbReference type="ChEBI" id="CHEBI:58210"/>
    </ligand>
</feature>
<evidence type="ECO:0000256" key="1">
    <source>
        <dbReference type="ARBA" id="ARBA00007301"/>
    </source>
</evidence>
<feature type="binding site" evidence="6 7">
    <location>
        <position position="182"/>
    </location>
    <ligand>
        <name>FMN</name>
        <dbReference type="ChEBI" id="CHEBI:58210"/>
    </ligand>
</feature>
<dbReference type="InterPro" id="IPR019576">
    <property type="entry name" value="Pyridoxamine_oxidase_dimer_C"/>
</dbReference>
<name>A0A1G7TUN0_9HYPH</name>
<evidence type="ECO:0000256" key="7">
    <source>
        <dbReference type="PIRSR" id="PIRSR000190-2"/>
    </source>
</evidence>
<dbReference type="AlphaFoldDB" id="A0A1G7TUN0"/>
<dbReference type="HAMAP" id="MF_01629">
    <property type="entry name" value="PdxH"/>
    <property type="match status" value="1"/>
</dbReference>
<evidence type="ECO:0000256" key="6">
    <source>
        <dbReference type="HAMAP-Rule" id="MF_01629"/>
    </source>
</evidence>
<dbReference type="InterPro" id="IPR011576">
    <property type="entry name" value="Pyridox_Oxase_N"/>
</dbReference>
<comment type="function">
    <text evidence="6">Catalyzes the oxidation of either pyridoxine 5'-phosphate (PNP) or pyridoxamine 5'-phosphate (PMP) into pyridoxal 5'-phosphate (PLP).</text>
</comment>
<dbReference type="GO" id="GO:0004733">
    <property type="term" value="F:pyridoxamine phosphate oxidase activity"/>
    <property type="evidence" value="ECO:0007669"/>
    <property type="project" value="UniProtKB-UniRule"/>
</dbReference>
<dbReference type="EMBL" id="FNCS01000002">
    <property type="protein sequence ID" value="SDG38871.1"/>
    <property type="molecule type" value="Genomic_DNA"/>
</dbReference>
<dbReference type="SUPFAM" id="SSF50475">
    <property type="entry name" value="FMN-binding split barrel"/>
    <property type="match status" value="1"/>
</dbReference>
<reference evidence="10 11" key="1">
    <citation type="submission" date="2016-10" db="EMBL/GenBank/DDBJ databases">
        <authorList>
            <person name="de Groot N.N."/>
        </authorList>
    </citation>
    <scope>NUCLEOTIDE SEQUENCE [LARGE SCALE GENOMIC DNA]</scope>
    <source>
        <strain evidence="10 11">CGMCC 1.10267</strain>
    </source>
</reference>
<evidence type="ECO:0000259" key="9">
    <source>
        <dbReference type="Pfam" id="PF10590"/>
    </source>
</evidence>
<comment type="similarity">
    <text evidence="1 6">Belongs to the pyridoxamine 5'-phosphate oxidase family.</text>
</comment>
<comment type="subunit">
    <text evidence="6">Homodimer.</text>
</comment>
<comment type="pathway">
    <text evidence="6">Cofactor metabolism; pyridoxal 5'-phosphate salvage; pyridoxal 5'-phosphate from pyridoxamine 5'-phosphate: step 1/1.</text>
</comment>
<dbReference type="STRING" id="440168.SAMN04487974_102347"/>
<keyword evidence="2 6" id="KW-0285">Flavoprotein</keyword>
<dbReference type="PANTHER" id="PTHR10851">
    <property type="entry name" value="PYRIDOXINE-5-PHOSPHATE OXIDASE"/>
    <property type="match status" value="1"/>
</dbReference>
<comment type="catalytic activity">
    <reaction evidence="6">
        <text>pyridoxine 5'-phosphate + O2 = pyridoxal 5'-phosphate + H2O2</text>
        <dbReference type="Rhea" id="RHEA:15149"/>
        <dbReference type="ChEBI" id="CHEBI:15379"/>
        <dbReference type="ChEBI" id="CHEBI:16240"/>
        <dbReference type="ChEBI" id="CHEBI:58589"/>
        <dbReference type="ChEBI" id="CHEBI:597326"/>
        <dbReference type="EC" id="1.4.3.5"/>
    </reaction>
</comment>
<keyword evidence="4 6" id="KW-0560">Oxidoreductase</keyword>
<dbReference type="NCBIfam" id="NF004231">
    <property type="entry name" value="PRK05679.1"/>
    <property type="match status" value="1"/>
</dbReference>